<dbReference type="CTD" id="9776"/>
<dbReference type="GO" id="GO:0034497">
    <property type="term" value="P:protein localization to phagophore assembly site"/>
    <property type="evidence" value="ECO:0007669"/>
    <property type="project" value="TreeGrafter"/>
</dbReference>
<name>A0A6P3X444_DINQU</name>
<proteinExistence type="inferred from homology"/>
<protein>
    <recommendedName>
        <fullName evidence="4">Autophagy-related protein 13</fullName>
    </recommendedName>
</protein>
<feature type="domain" description="Autophagy-related protein 13 N-terminal" evidence="6">
    <location>
        <begin position="112"/>
        <end position="214"/>
    </location>
</feature>
<dbReference type="Proteomes" id="UP000515204">
    <property type="component" value="Unplaced"/>
</dbReference>
<dbReference type="Gene3D" id="3.30.900.10">
    <property type="entry name" value="HORMA domain"/>
    <property type="match status" value="1"/>
</dbReference>
<reference evidence="8" key="1">
    <citation type="submission" date="2025-08" db="UniProtKB">
        <authorList>
            <consortium name="RefSeq"/>
        </authorList>
    </citation>
    <scope>IDENTIFICATION</scope>
</reference>
<dbReference type="GeneID" id="106743378"/>
<keyword evidence="7" id="KW-1185">Reference proteome</keyword>
<evidence type="ECO:0000256" key="5">
    <source>
        <dbReference type="SAM" id="MobiDB-lite"/>
    </source>
</evidence>
<evidence type="ECO:0000313" key="7">
    <source>
        <dbReference type="Proteomes" id="UP000515204"/>
    </source>
</evidence>
<dbReference type="InterPro" id="IPR040182">
    <property type="entry name" value="ATG13"/>
</dbReference>
<evidence type="ECO:0000256" key="3">
    <source>
        <dbReference type="ARBA" id="ARBA00023006"/>
    </source>
</evidence>
<dbReference type="InterPro" id="IPR018731">
    <property type="entry name" value="Atg13_N"/>
</dbReference>
<evidence type="ECO:0000256" key="2">
    <source>
        <dbReference type="ARBA" id="ARBA00007341"/>
    </source>
</evidence>
<dbReference type="KEGG" id="dqu:106743378"/>
<evidence type="ECO:0000259" key="6">
    <source>
        <dbReference type="Pfam" id="PF10033"/>
    </source>
</evidence>
<dbReference type="OrthoDB" id="70161at2759"/>
<comment type="subcellular location">
    <subcellularLocation>
        <location evidence="1">Preautophagosomal structure</location>
    </subcellularLocation>
</comment>
<dbReference type="GO" id="GO:0000423">
    <property type="term" value="P:mitophagy"/>
    <property type="evidence" value="ECO:0007669"/>
    <property type="project" value="TreeGrafter"/>
</dbReference>
<dbReference type="GO" id="GO:1990316">
    <property type="term" value="C:Atg1/ULK1 kinase complex"/>
    <property type="evidence" value="ECO:0007669"/>
    <property type="project" value="InterPro"/>
</dbReference>
<dbReference type="AlphaFoldDB" id="A0A6P3X444"/>
<comment type="similarity">
    <text evidence="2 4">Belongs to the ATG13 family. Metazoan subfamily.</text>
</comment>
<keyword evidence="3 4" id="KW-0072">Autophagy</keyword>
<dbReference type="GO" id="GO:0000407">
    <property type="term" value="C:phagophore assembly site"/>
    <property type="evidence" value="ECO:0007669"/>
    <property type="project" value="UniProtKB-SubCell"/>
</dbReference>
<gene>
    <name evidence="8" type="primary">LOC106743378</name>
</gene>
<organism evidence="7 8">
    <name type="scientific">Dinoponera quadriceps</name>
    <name type="common">South American ant</name>
    <dbReference type="NCBI Taxonomy" id="609295"/>
    <lineage>
        <taxon>Eukaryota</taxon>
        <taxon>Metazoa</taxon>
        <taxon>Ecdysozoa</taxon>
        <taxon>Arthropoda</taxon>
        <taxon>Hexapoda</taxon>
        <taxon>Insecta</taxon>
        <taxon>Pterygota</taxon>
        <taxon>Neoptera</taxon>
        <taxon>Endopterygota</taxon>
        <taxon>Hymenoptera</taxon>
        <taxon>Apocrita</taxon>
        <taxon>Aculeata</taxon>
        <taxon>Formicoidea</taxon>
        <taxon>Formicidae</taxon>
        <taxon>Ponerinae</taxon>
        <taxon>Ponerini</taxon>
        <taxon>Dinoponera</taxon>
    </lineage>
</organism>
<dbReference type="PANTHER" id="PTHR13430:SF4">
    <property type="entry name" value="AUTOPHAGY-RELATED PROTEIN 13"/>
    <property type="match status" value="1"/>
</dbReference>
<dbReference type="Pfam" id="PF10033">
    <property type="entry name" value="ATG13"/>
    <property type="match status" value="1"/>
</dbReference>
<evidence type="ECO:0000313" key="8">
    <source>
        <dbReference type="RefSeq" id="XP_014472649.1"/>
    </source>
</evidence>
<evidence type="ECO:0000256" key="4">
    <source>
        <dbReference type="RuleBase" id="RU361214"/>
    </source>
</evidence>
<dbReference type="RefSeq" id="XP_014472649.1">
    <property type="nucleotide sequence ID" value="XM_014617163.1"/>
</dbReference>
<feature type="region of interest" description="Disordered" evidence="5">
    <location>
        <begin position="311"/>
        <end position="343"/>
    </location>
</feature>
<evidence type="ECO:0000256" key="1">
    <source>
        <dbReference type="ARBA" id="ARBA00004329"/>
    </source>
</evidence>
<accession>A0A6P3X444</accession>
<dbReference type="PANTHER" id="PTHR13430">
    <property type="match status" value="1"/>
</dbReference>
<dbReference type="GO" id="GO:0034727">
    <property type="term" value="P:piecemeal microautophagy of the nucleus"/>
    <property type="evidence" value="ECO:0007669"/>
    <property type="project" value="TreeGrafter"/>
</dbReference>
<feature type="compositionally biased region" description="Polar residues" evidence="5">
    <location>
        <begin position="313"/>
        <end position="343"/>
    </location>
</feature>
<dbReference type="GO" id="GO:0005829">
    <property type="term" value="C:cytosol"/>
    <property type="evidence" value="ECO:0007669"/>
    <property type="project" value="TreeGrafter"/>
</dbReference>
<sequence length="426" mass="47284">MYAPESAYEIQSVSRLCTMSTLQLSMQDRKDLDKFTKYLALRAAQIIVQSRSGQKVNTTCKPDSSAGDWFNLAIKELPEVLADAKRALCGEIVSSTVPLCIEISLKTVEGDTMVLETWSLGVLPEQSDPTVRVTYTVYNRMGILLKSLLSVSRVTPAYKLSRRQGPDSYTMCYKIYMGEPQLHVLGDNYKHVRVGQLCTPVGTIHLSVSYRTKMTISPTHTGRDSIMLKSDHFHSDLSPRHVRYQQNEETSKSLSDTIKVGAFVVNKPVIVNEEDLVIPDVPFSSLLTPRQTSPPPVSLVDVTKTATAAAATDSNNGNNERLINDNTTSKCASQNGSRRSSCSMTSANDDFIMVDLKTPFAVTNTNSDLGAFYRECQSAPQLQAFMEERTLAEQVGDLTKQLETFETNMQHYEDVLSSLCQTENNN</sequence>
<dbReference type="InterPro" id="IPR036570">
    <property type="entry name" value="HORMA_dom_sf"/>
</dbReference>